<keyword evidence="1" id="KW-0472">Membrane</keyword>
<dbReference type="EMBL" id="JARPOI010000002">
    <property type="protein sequence ID" value="KAJ9187938.1"/>
    <property type="molecule type" value="Genomic_DNA"/>
</dbReference>
<dbReference type="Proteomes" id="UP001174677">
    <property type="component" value="Chromosome 2"/>
</dbReference>
<accession>A0ABQ9N6Q3</accession>
<keyword evidence="1" id="KW-1133">Transmembrane helix</keyword>
<dbReference type="InterPro" id="IPR001623">
    <property type="entry name" value="DnaJ_domain"/>
</dbReference>
<feature type="transmembrane region" description="Helical" evidence="1">
    <location>
        <begin position="94"/>
        <end position="113"/>
    </location>
</feature>
<dbReference type="PROSITE" id="PS50076">
    <property type="entry name" value="DNAJ_2"/>
    <property type="match status" value="1"/>
</dbReference>
<gene>
    <name evidence="3" type="ORF">P3X46_003347</name>
</gene>
<proteinExistence type="predicted"/>
<dbReference type="PANTHER" id="PTHR43948:SF14">
    <property type="entry name" value="PROTEIN DNAJ, PUTATIVE-RELATED"/>
    <property type="match status" value="1"/>
</dbReference>
<dbReference type="SUPFAM" id="SSF46565">
    <property type="entry name" value="Chaperone J-domain"/>
    <property type="match status" value="1"/>
</dbReference>
<evidence type="ECO:0000313" key="3">
    <source>
        <dbReference type="EMBL" id="KAJ9187938.1"/>
    </source>
</evidence>
<dbReference type="InterPro" id="IPR036869">
    <property type="entry name" value="J_dom_sf"/>
</dbReference>
<organism evidence="3 4">
    <name type="scientific">Hevea brasiliensis</name>
    <name type="common">Para rubber tree</name>
    <name type="synonym">Siphonia brasiliensis</name>
    <dbReference type="NCBI Taxonomy" id="3981"/>
    <lineage>
        <taxon>Eukaryota</taxon>
        <taxon>Viridiplantae</taxon>
        <taxon>Streptophyta</taxon>
        <taxon>Embryophyta</taxon>
        <taxon>Tracheophyta</taxon>
        <taxon>Spermatophyta</taxon>
        <taxon>Magnoliopsida</taxon>
        <taxon>eudicotyledons</taxon>
        <taxon>Gunneridae</taxon>
        <taxon>Pentapetalae</taxon>
        <taxon>rosids</taxon>
        <taxon>fabids</taxon>
        <taxon>Malpighiales</taxon>
        <taxon>Euphorbiaceae</taxon>
        <taxon>Crotonoideae</taxon>
        <taxon>Micrandreae</taxon>
        <taxon>Hevea</taxon>
    </lineage>
</organism>
<evidence type="ECO:0000256" key="1">
    <source>
        <dbReference type="SAM" id="Phobius"/>
    </source>
</evidence>
<evidence type="ECO:0000313" key="4">
    <source>
        <dbReference type="Proteomes" id="UP001174677"/>
    </source>
</evidence>
<dbReference type="CDD" id="cd06257">
    <property type="entry name" value="DnaJ"/>
    <property type="match status" value="1"/>
</dbReference>
<keyword evidence="1" id="KW-0812">Transmembrane</keyword>
<dbReference type="PANTHER" id="PTHR43948">
    <property type="entry name" value="DNAJ HOMOLOG SUBFAMILY B"/>
    <property type="match status" value="1"/>
</dbReference>
<dbReference type="SMART" id="SM00271">
    <property type="entry name" value="DnaJ"/>
    <property type="match status" value="1"/>
</dbReference>
<comment type="caution">
    <text evidence="3">The sequence shown here is derived from an EMBL/GenBank/DDBJ whole genome shotgun (WGS) entry which is preliminary data.</text>
</comment>
<sequence>MQGNEARVLLGFPPNSRPTASQVKAAYRKKVWESHPDLFPVHEKPSAESRFKLISEAYTYLLSGVRGTDSASATYARVVRTGMPKAHGGRSNHVLIRIPFLFIILGTVGLGGLNATRAYKRQKETYPSHNPFLP</sequence>
<dbReference type="Gene3D" id="1.10.287.110">
    <property type="entry name" value="DnaJ domain"/>
    <property type="match status" value="1"/>
</dbReference>
<reference evidence="3" key="1">
    <citation type="journal article" date="2023" name="Plant Biotechnol. J.">
        <title>Chromosome-level wild Hevea brasiliensis genome provides new tools for genomic-assisted breeding and valuable loci to elevate rubber yield.</title>
        <authorList>
            <person name="Cheng H."/>
            <person name="Song X."/>
            <person name="Hu Y."/>
            <person name="Wu T."/>
            <person name="Yang Q."/>
            <person name="An Z."/>
            <person name="Feng S."/>
            <person name="Deng Z."/>
            <person name="Wu W."/>
            <person name="Zeng X."/>
            <person name="Tu M."/>
            <person name="Wang X."/>
            <person name="Huang H."/>
        </authorList>
    </citation>
    <scope>NUCLEOTIDE SEQUENCE</scope>
    <source>
        <strain evidence="3">MT/VB/25A 57/8</strain>
    </source>
</reference>
<protein>
    <recommendedName>
        <fullName evidence="2">J domain-containing protein</fullName>
    </recommendedName>
</protein>
<dbReference type="Pfam" id="PF00226">
    <property type="entry name" value="DnaJ"/>
    <property type="match status" value="1"/>
</dbReference>
<name>A0ABQ9N6Q3_HEVBR</name>
<evidence type="ECO:0000259" key="2">
    <source>
        <dbReference type="PROSITE" id="PS50076"/>
    </source>
</evidence>
<keyword evidence="4" id="KW-1185">Reference proteome</keyword>
<feature type="domain" description="J" evidence="2">
    <location>
        <begin position="5"/>
        <end position="79"/>
    </location>
</feature>